<sequence>MTTPENKRSDRSRDEVLAGEYVLGVLPLPDRLRVEHRLRQDKAFQAIVARWQENLATFNTEYAAEAPPSWLYGSVEAKLFSKGVADQSKGLIWQSLAFWRGLTLVTLSAAIFFAASAEGVFRKPAANAPVVATLGSGTSSISLVTLFDRQSGQLKVTPVAAGAGKSNSLELWLIEGDSAPVPLGVFPETGDGSIVIPPDMRGRLKDGVTLAVSLEPFGGSPTGKPTGPVVASGKIGA</sequence>
<evidence type="ECO:0000313" key="3">
    <source>
        <dbReference type="EMBL" id="MET3613582.1"/>
    </source>
</evidence>
<reference evidence="3 4" key="1">
    <citation type="submission" date="2024-06" db="EMBL/GenBank/DDBJ databases">
        <title>Genomic Encyclopedia of Type Strains, Phase IV (KMG-IV): sequencing the most valuable type-strain genomes for metagenomic binning, comparative biology and taxonomic classification.</title>
        <authorList>
            <person name="Goeker M."/>
        </authorList>
    </citation>
    <scope>NUCLEOTIDE SEQUENCE [LARGE SCALE GENOMIC DNA]</scope>
    <source>
        <strain evidence="3 4">DSM 29780</strain>
    </source>
</reference>
<keyword evidence="1" id="KW-0472">Membrane</keyword>
<dbReference type="InterPro" id="IPR018764">
    <property type="entry name" value="RskA_C"/>
</dbReference>
<keyword evidence="4" id="KW-1185">Reference proteome</keyword>
<protein>
    <submittedName>
        <fullName evidence="3">Anti-sigma-K factor RskA</fullName>
    </submittedName>
</protein>
<dbReference type="Proteomes" id="UP001549047">
    <property type="component" value="Unassembled WGS sequence"/>
</dbReference>
<dbReference type="Pfam" id="PF10099">
    <property type="entry name" value="RskA_C"/>
    <property type="match status" value="1"/>
</dbReference>
<gene>
    <name evidence="3" type="ORF">ABID16_001911</name>
</gene>
<dbReference type="InterPro" id="IPR051474">
    <property type="entry name" value="Anti-sigma-K/W_factor"/>
</dbReference>
<accession>A0ABV2IYK0</accession>
<dbReference type="PANTHER" id="PTHR37461">
    <property type="entry name" value="ANTI-SIGMA-K FACTOR RSKA"/>
    <property type="match status" value="1"/>
</dbReference>
<evidence type="ECO:0000259" key="2">
    <source>
        <dbReference type="Pfam" id="PF10099"/>
    </source>
</evidence>
<name>A0ABV2IYK0_9HYPH</name>
<keyword evidence="1" id="KW-0812">Transmembrane</keyword>
<feature type="transmembrane region" description="Helical" evidence="1">
    <location>
        <begin position="128"/>
        <end position="147"/>
    </location>
</feature>
<feature type="transmembrane region" description="Helical" evidence="1">
    <location>
        <begin position="97"/>
        <end position="116"/>
    </location>
</feature>
<evidence type="ECO:0000256" key="1">
    <source>
        <dbReference type="SAM" id="Phobius"/>
    </source>
</evidence>
<dbReference type="EMBL" id="JBEPMB010000002">
    <property type="protein sequence ID" value="MET3613582.1"/>
    <property type="molecule type" value="Genomic_DNA"/>
</dbReference>
<comment type="caution">
    <text evidence="3">The sequence shown here is derived from an EMBL/GenBank/DDBJ whole genome shotgun (WGS) entry which is preliminary data.</text>
</comment>
<keyword evidence="1" id="KW-1133">Transmembrane helix</keyword>
<evidence type="ECO:0000313" key="4">
    <source>
        <dbReference type="Proteomes" id="UP001549047"/>
    </source>
</evidence>
<organism evidence="3 4">
    <name type="scientific">Rhizobium aquaticum</name>
    <dbReference type="NCBI Taxonomy" id="1549636"/>
    <lineage>
        <taxon>Bacteria</taxon>
        <taxon>Pseudomonadati</taxon>
        <taxon>Pseudomonadota</taxon>
        <taxon>Alphaproteobacteria</taxon>
        <taxon>Hyphomicrobiales</taxon>
        <taxon>Rhizobiaceae</taxon>
        <taxon>Rhizobium/Agrobacterium group</taxon>
        <taxon>Rhizobium</taxon>
    </lineage>
</organism>
<proteinExistence type="predicted"/>
<feature type="domain" description="Anti-sigma K factor RskA C-terminal" evidence="2">
    <location>
        <begin position="110"/>
        <end position="229"/>
    </location>
</feature>
<dbReference type="RefSeq" id="WP_354556109.1">
    <property type="nucleotide sequence ID" value="NZ_JBEPMB010000002.1"/>
</dbReference>
<dbReference type="PANTHER" id="PTHR37461:SF1">
    <property type="entry name" value="ANTI-SIGMA-K FACTOR RSKA"/>
    <property type="match status" value="1"/>
</dbReference>